<dbReference type="AlphaFoldDB" id="A0A091C7L3"/>
<organism evidence="1 2">
    <name type="scientific">Tetragenococcus muriaticus PMC-11-5</name>
    <dbReference type="NCBI Taxonomy" id="1302649"/>
    <lineage>
        <taxon>Bacteria</taxon>
        <taxon>Bacillati</taxon>
        <taxon>Bacillota</taxon>
        <taxon>Bacilli</taxon>
        <taxon>Lactobacillales</taxon>
        <taxon>Enterococcaceae</taxon>
        <taxon>Tetragenococcus</taxon>
    </lineage>
</organism>
<dbReference type="EMBL" id="JPVU01000086">
    <property type="protein sequence ID" value="KFN92675.1"/>
    <property type="molecule type" value="Genomic_DNA"/>
</dbReference>
<dbReference type="PATRIC" id="fig|1302649.3.peg.798"/>
<name>A0A091C7L3_9ENTE</name>
<evidence type="ECO:0000313" key="1">
    <source>
        <dbReference type="EMBL" id="KFN92675.1"/>
    </source>
</evidence>
<dbReference type="Proteomes" id="UP000029380">
    <property type="component" value="Unassembled WGS sequence"/>
</dbReference>
<evidence type="ECO:0000313" key="2">
    <source>
        <dbReference type="Proteomes" id="UP000029380"/>
    </source>
</evidence>
<protein>
    <submittedName>
        <fullName evidence="1">Uncharacterized protein</fullName>
    </submittedName>
</protein>
<proteinExistence type="predicted"/>
<gene>
    <name evidence="1" type="ORF">TMUPMC115_0794</name>
</gene>
<comment type="caution">
    <text evidence="1">The sequence shown here is derived from an EMBL/GenBank/DDBJ whole genome shotgun (WGS) entry which is preliminary data.</text>
</comment>
<reference evidence="1 2" key="1">
    <citation type="submission" date="2014-08" db="EMBL/GenBank/DDBJ databases">
        <title>Genome sequence of Tetragenococcus muriaticus.</title>
        <authorList>
            <person name="Chuea-nongthon C."/>
            <person name="Rodtong S."/>
            <person name="Yongsawatdigul J."/>
            <person name="Steele J.L."/>
            <person name="Liu X.-y."/>
            <person name="Speers J."/>
            <person name="Glasner J.D."/>
            <person name="Neeno-Eckwall E.C."/>
        </authorList>
    </citation>
    <scope>NUCLEOTIDE SEQUENCE [LARGE SCALE GENOMIC DNA]</scope>
    <source>
        <strain evidence="1 2">PMC-11-5</strain>
    </source>
</reference>
<sequence>MAQISQQLLNEIVFFNEKAVTHNFPASKTMTGNTYQNK</sequence>
<accession>A0A091C7L3</accession>